<dbReference type="InterPro" id="IPR008886">
    <property type="entry name" value="UPF0227/Esterase_YqiA"/>
</dbReference>
<dbReference type="SUPFAM" id="SSF53474">
    <property type="entry name" value="alpha/beta-Hydrolases"/>
    <property type="match status" value="1"/>
</dbReference>
<evidence type="ECO:0000313" key="2">
    <source>
        <dbReference type="Proteomes" id="UP001501757"/>
    </source>
</evidence>
<dbReference type="Gene3D" id="3.40.50.1820">
    <property type="entry name" value="alpha/beta hydrolase"/>
    <property type="match status" value="1"/>
</dbReference>
<sequence>MTEKVLIYLHGFLSSPQSHKASLVADYMATHARHIRMECPQLANFPEQALAQARALASQYKDAELAFIGSSMGGFLATHLVNEFGGRAVLINPAVNPHILLSGLLGQHQNPYTQEQFTLDGQHVKQLQALAVQGIKQPDAFWVLLQQGDETLDYRWAEQLYQHGHLSIEANGSHAFDGFERYLPQIVDFLFNDKTVCTVPDAGIAPLTLS</sequence>
<dbReference type="PANTHER" id="PTHR35602:SF3">
    <property type="entry name" value="ESTERASE YQIA"/>
    <property type="match status" value="1"/>
</dbReference>
<name>A0ABP3H3K8_9ALTE</name>
<proteinExistence type="predicted"/>
<evidence type="ECO:0000313" key="1">
    <source>
        <dbReference type="EMBL" id="GAA0361373.1"/>
    </source>
</evidence>
<accession>A0ABP3H3K8</accession>
<gene>
    <name evidence="1" type="primary">yqiA</name>
    <name evidence="1" type="ORF">GCM10009092_27120</name>
</gene>
<organism evidence="1 2">
    <name type="scientific">Bowmanella denitrificans</name>
    <dbReference type="NCBI Taxonomy" id="366582"/>
    <lineage>
        <taxon>Bacteria</taxon>
        <taxon>Pseudomonadati</taxon>
        <taxon>Pseudomonadota</taxon>
        <taxon>Gammaproteobacteria</taxon>
        <taxon>Alteromonadales</taxon>
        <taxon>Alteromonadaceae</taxon>
        <taxon>Bowmanella</taxon>
    </lineage>
</organism>
<dbReference type="Pfam" id="PF05728">
    <property type="entry name" value="UPF0227"/>
    <property type="match status" value="1"/>
</dbReference>
<keyword evidence="2" id="KW-1185">Reference proteome</keyword>
<reference evidence="2" key="1">
    <citation type="journal article" date="2019" name="Int. J. Syst. Evol. Microbiol.">
        <title>The Global Catalogue of Microorganisms (GCM) 10K type strain sequencing project: providing services to taxonomists for standard genome sequencing and annotation.</title>
        <authorList>
            <consortium name="The Broad Institute Genomics Platform"/>
            <consortium name="The Broad Institute Genome Sequencing Center for Infectious Disease"/>
            <person name="Wu L."/>
            <person name="Ma J."/>
        </authorList>
    </citation>
    <scope>NUCLEOTIDE SEQUENCE [LARGE SCALE GENOMIC DNA]</scope>
    <source>
        <strain evidence="2">JCM 13378</strain>
    </source>
</reference>
<comment type="caution">
    <text evidence="1">The sequence shown here is derived from an EMBL/GenBank/DDBJ whole genome shotgun (WGS) entry which is preliminary data.</text>
</comment>
<dbReference type="Proteomes" id="UP001501757">
    <property type="component" value="Unassembled WGS sequence"/>
</dbReference>
<protein>
    <submittedName>
        <fullName evidence="1">Esterase YqiA</fullName>
    </submittedName>
</protein>
<dbReference type="InterPro" id="IPR029058">
    <property type="entry name" value="AB_hydrolase_fold"/>
</dbReference>
<dbReference type="EMBL" id="BAAAEI010000015">
    <property type="protein sequence ID" value="GAA0361373.1"/>
    <property type="molecule type" value="Genomic_DNA"/>
</dbReference>
<dbReference type="RefSeq" id="WP_343845608.1">
    <property type="nucleotide sequence ID" value="NZ_BAAAEI010000015.1"/>
</dbReference>
<dbReference type="PANTHER" id="PTHR35602">
    <property type="entry name" value="ESTERASE YQIA-RELATED"/>
    <property type="match status" value="1"/>
</dbReference>